<keyword evidence="2" id="KW-0539">Nucleus</keyword>
<evidence type="ECO:0000256" key="3">
    <source>
        <dbReference type="SAM" id="MobiDB-lite"/>
    </source>
</evidence>
<dbReference type="PANTHER" id="PTHR33172:SF103">
    <property type="entry name" value="PROTEIN OXIDATIVE STRESS 3"/>
    <property type="match status" value="1"/>
</dbReference>
<protein>
    <recommendedName>
        <fullName evidence="6">Oxidative stress 3</fullName>
    </recommendedName>
</protein>
<dbReference type="OrthoDB" id="694201at2759"/>
<dbReference type="InterPro" id="IPR051992">
    <property type="entry name" value="OxStress_Response_Reg"/>
</dbReference>
<dbReference type="STRING" id="59895.A0A103D8Q4"/>
<dbReference type="AlphaFoldDB" id="A0A103D8Q4"/>
<accession>A0A103D8Q4</accession>
<reference evidence="4 5" key="1">
    <citation type="journal article" date="2016" name="Sci. Rep.">
        <title>The genome sequence of the outbreeding globe artichoke constructed de novo incorporating a phase-aware low-pass sequencing strategy of F1 progeny.</title>
        <authorList>
            <person name="Scaglione D."/>
            <person name="Reyes-Chin-Wo S."/>
            <person name="Acquadro A."/>
            <person name="Froenicke L."/>
            <person name="Portis E."/>
            <person name="Beitel C."/>
            <person name="Tirone M."/>
            <person name="Mauro R."/>
            <person name="Lo Monaco A."/>
            <person name="Mauromicale G."/>
            <person name="Faccioli P."/>
            <person name="Cattivelli L."/>
            <person name="Rieseberg L."/>
            <person name="Michelmore R."/>
            <person name="Lanteri S."/>
        </authorList>
    </citation>
    <scope>NUCLEOTIDE SEQUENCE [LARGE SCALE GENOMIC DNA]</scope>
    <source>
        <strain evidence="4">2C</strain>
    </source>
</reference>
<dbReference type="PANTHER" id="PTHR33172">
    <property type="entry name" value="OS08G0516900 PROTEIN"/>
    <property type="match status" value="1"/>
</dbReference>
<comment type="caution">
    <text evidence="4">The sequence shown here is derived from an EMBL/GenBank/DDBJ whole genome shotgun (WGS) entry which is preliminary data.</text>
</comment>
<name>A0A103D8Q4_CYNCS</name>
<sequence>MGFISSEKKSQLEQTRWVLTEVVHVTTDGYGSDIVEECSNDLSNSLESSSSSEMLDNTSTSSSLASSSSVLSHTGPLYELSELMKQLPIKRGLSKYYQGKSESFGSLANLKSFQDLAKRSRWSTKSPFRSQSQNQTLIPKGIIVKNKKNSLFSSLGKIKMDSLLDTISVQNHF</sequence>
<evidence type="ECO:0000313" key="4">
    <source>
        <dbReference type="EMBL" id="KVD99855.1"/>
    </source>
</evidence>
<dbReference type="GO" id="GO:0005634">
    <property type="term" value="C:nucleus"/>
    <property type="evidence" value="ECO:0007669"/>
    <property type="project" value="UniProtKB-SubCell"/>
</dbReference>
<gene>
    <name evidence="4" type="ORF">Ccrd_024106</name>
</gene>
<feature type="region of interest" description="Disordered" evidence="3">
    <location>
        <begin position="45"/>
        <end position="70"/>
    </location>
</feature>
<evidence type="ECO:0008006" key="6">
    <source>
        <dbReference type="Google" id="ProtNLM"/>
    </source>
</evidence>
<dbReference type="Proteomes" id="UP000243975">
    <property type="component" value="Unassembled WGS sequence"/>
</dbReference>
<dbReference type="Gramene" id="KVD99855">
    <property type="protein sequence ID" value="KVD99855"/>
    <property type="gene ID" value="Ccrd_024106"/>
</dbReference>
<evidence type="ECO:0000256" key="2">
    <source>
        <dbReference type="ARBA" id="ARBA00023242"/>
    </source>
</evidence>
<dbReference type="GO" id="GO:0006950">
    <property type="term" value="P:response to stress"/>
    <property type="evidence" value="ECO:0007669"/>
    <property type="project" value="UniProtKB-ARBA"/>
</dbReference>
<keyword evidence="5" id="KW-1185">Reference proteome</keyword>
<evidence type="ECO:0000313" key="5">
    <source>
        <dbReference type="Proteomes" id="UP000243975"/>
    </source>
</evidence>
<dbReference type="EMBL" id="LEKV01011432">
    <property type="protein sequence ID" value="KVD99855.1"/>
    <property type="molecule type" value="Genomic_DNA"/>
</dbReference>
<evidence type="ECO:0000256" key="1">
    <source>
        <dbReference type="ARBA" id="ARBA00004123"/>
    </source>
</evidence>
<comment type="subcellular location">
    <subcellularLocation>
        <location evidence="1">Nucleus</location>
    </subcellularLocation>
</comment>
<proteinExistence type="predicted"/>
<organism evidence="4 5">
    <name type="scientific">Cynara cardunculus var. scolymus</name>
    <name type="common">Globe artichoke</name>
    <name type="synonym">Cynara scolymus</name>
    <dbReference type="NCBI Taxonomy" id="59895"/>
    <lineage>
        <taxon>Eukaryota</taxon>
        <taxon>Viridiplantae</taxon>
        <taxon>Streptophyta</taxon>
        <taxon>Embryophyta</taxon>
        <taxon>Tracheophyta</taxon>
        <taxon>Spermatophyta</taxon>
        <taxon>Magnoliopsida</taxon>
        <taxon>eudicotyledons</taxon>
        <taxon>Gunneridae</taxon>
        <taxon>Pentapetalae</taxon>
        <taxon>asterids</taxon>
        <taxon>campanulids</taxon>
        <taxon>Asterales</taxon>
        <taxon>Asteraceae</taxon>
        <taxon>Carduoideae</taxon>
        <taxon>Cardueae</taxon>
        <taxon>Carduinae</taxon>
        <taxon>Cynara</taxon>
    </lineage>
</organism>